<organism evidence="1 2">
    <name type="scientific">Acetobacter conturbans</name>
    <dbReference type="NCBI Taxonomy" id="1737472"/>
    <lineage>
        <taxon>Bacteria</taxon>
        <taxon>Pseudomonadati</taxon>
        <taxon>Pseudomonadota</taxon>
        <taxon>Alphaproteobacteria</taxon>
        <taxon>Acetobacterales</taxon>
        <taxon>Acetobacteraceae</taxon>
        <taxon>Acetobacter</taxon>
    </lineage>
</organism>
<sequence length="366" mass="41399">MKVFVHLARGFGSAAWRERCRRGHVLGLNEEAAYGYNHAASDEVLITYATDYPENCLQKLARYAGRFILGFDVVHAWRNRHELLDADVVWTHTESQTLGVLLLFRLVEAFHLSRRRLPKLIGQTVWLLDRWSSQPLWRRWLFRSLLRRLDVLTVHSQLNCADARALFPWLRVERIHFGIRAEGMYPARAPHSADSIAVLSLGNDEHRDWGTLCRAADELPSAAFRIVSRASAARRAAKGHRNVTLMRVKNNRELFATYEQADVVVVPLKLNRHVSGITVILEATYFGVPVIATACGGLEDYLDPSAVLYVPLGRPTALADAIRAIKADPEAARKRVEKAQHRMRTTLNSMAYAEAHVALSRELLGE</sequence>
<evidence type="ECO:0000313" key="2">
    <source>
        <dbReference type="Proteomes" id="UP000631653"/>
    </source>
</evidence>
<dbReference type="RefSeq" id="WP_173569123.1">
    <property type="nucleotide sequence ID" value="NZ_WOSY01000003.1"/>
</dbReference>
<dbReference type="PANTHER" id="PTHR12526:SF590">
    <property type="entry name" value="ALPHA-MALTOSE-1-PHOSPHATE SYNTHASE"/>
    <property type="match status" value="1"/>
</dbReference>
<accession>A0ABX0K1C5</accession>
<keyword evidence="2" id="KW-1185">Reference proteome</keyword>
<evidence type="ECO:0000313" key="1">
    <source>
        <dbReference type="EMBL" id="NHN87832.1"/>
    </source>
</evidence>
<dbReference type="Gene3D" id="3.40.50.2000">
    <property type="entry name" value="Glycogen Phosphorylase B"/>
    <property type="match status" value="2"/>
</dbReference>
<name>A0ABX0K1C5_9PROT</name>
<gene>
    <name evidence="1" type="ORF">GOB81_04190</name>
</gene>
<dbReference type="Pfam" id="PF13692">
    <property type="entry name" value="Glyco_trans_1_4"/>
    <property type="match status" value="1"/>
</dbReference>
<dbReference type="Proteomes" id="UP000631653">
    <property type="component" value="Unassembled WGS sequence"/>
</dbReference>
<protein>
    <submittedName>
        <fullName evidence="1">Glycosyltransferase</fullName>
    </submittedName>
</protein>
<dbReference type="EMBL" id="WOSY01000003">
    <property type="protein sequence ID" value="NHN87832.1"/>
    <property type="molecule type" value="Genomic_DNA"/>
</dbReference>
<comment type="caution">
    <text evidence="1">The sequence shown here is derived from an EMBL/GenBank/DDBJ whole genome shotgun (WGS) entry which is preliminary data.</text>
</comment>
<dbReference type="SUPFAM" id="SSF53756">
    <property type="entry name" value="UDP-Glycosyltransferase/glycogen phosphorylase"/>
    <property type="match status" value="1"/>
</dbReference>
<reference evidence="1 2" key="1">
    <citation type="journal article" date="2020" name="Int. J. Syst. Evol. Microbiol.">
        <title>Novel acetic acid bacteria from cider fermentations: Acetobacter conturbans sp. nov. and Acetobacter fallax sp. nov.</title>
        <authorList>
            <person name="Sombolestani A.S."/>
            <person name="Cleenwerck I."/>
            <person name="Cnockaert M."/>
            <person name="Borremans W."/>
            <person name="Wieme A.D."/>
            <person name="De Vuyst L."/>
            <person name="Vandamme P."/>
        </authorList>
    </citation>
    <scope>NUCLEOTIDE SEQUENCE [LARGE SCALE GENOMIC DNA]</scope>
    <source>
        <strain evidence="1 2">LMG 1627</strain>
    </source>
</reference>
<proteinExistence type="predicted"/>
<dbReference type="PANTHER" id="PTHR12526">
    <property type="entry name" value="GLYCOSYLTRANSFERASE"/>
    <property type="match status" value="1"/>
</dbReference>